<dbReference type="EMBL" id="JBCNJP010000015">
    <property type="protein sequence ID" value="KAK9067290.1"/>
    <property type="molecule type" value="Genomic_DNA"/>
</dbReference>
<comment type="caution">
    <text evidence="1">The sequence shown here is derived from an EMBL/GenBank/DDBJ whole genome shotgun (WGS) entry which is preliminary data.</text>
</comment>
<organism evidence="1 2">
    <name type="scientific">Deinandra increscens subsp. villosa</name>
    <dbReference type="NCBI Taxonomy" id="3103831"/>
    <lineage>
        <taxon>Eukaryota</taxon>
        <taxon>Viridiplantae</taxon>
        <taxon>Streptophyta</taxon>
        <taxon>Embryophyta</taxon>
        <taxon>Tracheophyta</taxon>
        <taxon>Spermatophyta</taxon>
        <taxon>Magnoliopsida</taxon>
        <taxon>eudicotyledons</taxon>
        <taxon>Gunneridae</taxon>
        <taxon>Pentapetalae</taxon>
        <taxon>asterids</taxon>
        <taxon>campanulids</taxon>
        <taxon>Asterales</taxon>
        <taxon>Asteraceae</taxon>
        <taxon>Asteroideae</taxon>
        <taxon>Heliantheae alliance</taxon>
        <taxon>Madieae</taxon>
        <taxon>Madiinae</taxon>
        <taxon>Deinandra</taxon>
    </lineage>
</organism>
<dbReference type="PANTHER" id="PTHR33095">
    <property type="entry name" value="OS07G0619500 PROTEIN"/>
    <property type="match status" value="1"/>
</dbReference>
<dbReference type="InterPro" id="IPR012442">
    <property type="entry name" value="DUF1645_plant"/>
</dbReference>
<proteinExistence type="predicted"/>
<sequence length="257" mass="28500">MQISGEINDIGVSPSFSCYSNDNLTSTAAAKVSREAREEQFHEFSAINEEDFEFSFEYSGEQFSSEELAFEGRILLPIFNTDLVTKDDVDHDDSSAVIPLEKMLPGDSSDESEELDDAAAASGTFCVTWRKADVRSPVPDHIKKSRSTGSDESGSRRWKIKDILRRSNSAGKETVYFLCPKRVEASCKKGSVKSVVVPKGAGNKPKLASSPSIHELFYVQKRAEQKGGRVKSYLPYRQDILGFKVHVNGDANKKLPF</sequence>
<evidence type="ECO:0000313" key="1">
    <source>
        <dbReference type="EMBL" id="KAK9067290.1"/>
    </source>
</evidence>
<dbReference type="AlphaFoldDB" id="A0AAP0H286"/>
<gene>
    <name evidence="1" type="ORF">SSX86_014616</name>
</gene>
<protein>
    <submittedName>
        <fullName evidence="1">Uncharacterized protein</fullName>
    </submittedName>
</protein>
<dbReference type="PANTHER" id="PTHR33095:SF123">
    <property type="entry name" value="HMG BOX DOMAIN-CONTAINING PROTEIN"/>
    <property type="match status" value="1"/>
</dbReference>
<dbReference type="Pfam" id="PF07816">
    <property type="entry name" value="DUF1645"/>
    <property type="match status" value="1"/>
</dbReference>
<dbReference type="Proteomes" id="UP001408789">
    <property type="component" value="Unassembled WGS sequence"/>
</dbReference>
<reference evidence="1 2" key="1">
    <citation type="submission" date="2024-04" db="EMBL/GenBank/DDBJ databases">
        <title>The reference genome of an endangered Asteraceae, Deinandra increscens subsp. villosa, native to the Central Coast of California.</title>
        <authorList>
            <person name="Guilliams M."/>
            <person name="Hasenstab-Lehman K."/>
            <person name="Meyer R."/>
            <person name="Mcevoy S."/>
        </authorList>
    </citation>
    <scope>NUCLEOTIDE SEQUENCE [LARGE SCALE GENOMIC DNA]</scope>
    <source>
        <tissue evidence="1">Leaf</tissue>
    </source>
</reference>
<accession>A0AAP0H286</accession>
<name>A0AAP0H286_9ASTR</name>
<keyword evidence="2" id="KW-1185">Reference proteome</keyword>
<evidence type="ECO:0000313" key="2">
    <source>
        <dbReference type="Proteomes" id="UP001408789"/>
    </source>
</evidence>